<feature type="compositionally biased region" description="Polar residues" evidence="2">
    <location>
        <begin position="568"/>
        <end position="577"/>
    </location>
</feature>
<protein>
    <submittedName>
        <fullName evidence="4">Uncharacterized protein LOC116307014</fullName>
    </submittedName>
</protein>
<feature type="coiled-coil region" evidence="1">
    <location>
        <begin position="142"/>
        <end position="176"/>
    </location>
</feature>
<dbReference type="PANTHER" id="PTHR28375">
    <property type="entry name" value="PROTEIN HINDERIN"/>
    <property type="match status" value="1"/>
</dbReference>
<feature type="compositionally biased region" description="Polar residues" evidence="2">
    <location>
        <begin position="639"/>
        <end position="650"/>
    </location>
</feature>
<feature type="region of interest" description="Disordered" evidence="2">
    <location>
        <begin position="697"/>
        <end position="718"/>
    </location>
</feature>
<feature type="compositionally biased region" description="Polar residues" evidence="2">
    <location>
        <begin position="198"/>
        <end position="215"/>
    </location>
</feature>
<accession>A0A6P8J0K4</accession>
<reference evidence="4" key="1">
    <citation type="submission" date="2025-08" db="UniProtKB">
        <authorList>
            <consortium name="RefSeq"/>
        </authorList>
    </citation>
    <scope>IDENTIFICATION</scope>
    <source>
        <tissue evidence="4">Tentacle</tissue>
    </source>
</reference>
<feature type="region of interest" description="Disordered" evidence="2">
    <location>
        <begin position="531"/>
        <end position="679"/>
    </location>
</feature>
<dbReference type="InterPro" id="IPR032736">
    <property type="entry name" value="Hinderin"/>
</dbReference>
<evidence type="ECO:0000313" key="4">
    <source>
        <dbReference type="RefSeq" id="XP_031573017.1"/>
    </source>
</evidence>
<evidence type="ECO:0000313" key="3">
    <source>
        <dbReference type="Proteomes" id="UP000515163"/>
    </source>
</evidence>
<name>A0A6P8J0K4_ACTTE</name>
<feature type="region of interest" description="Disordered" evidence="2">
    <location>
        <begin position="189"/>
        <end position="338"/>
    </location>
</feature>
<dbReference type="OrthoDB" id="5972940at2759"/>
<feature type="compositionally biased region" description="Low complexity" evidence="2">
    <location>
        <begin position="697"/>
        <end position="711"/>
    </location>
</feature>
<sequence>MAAKTRRRFEDKTNVFWTKDPEVSDNQIVKVHIPGVSLDAALNIKQPMVKKPVKHRKPRIATLQQASGMSSNCLTSRGGVGMIRRKVNHEIDTIPTREDPTASGNVAQKKTSLKDLGPEDKKRVANLVKELAKVGEEREIALTQLTQERIAFEERLQILQEEYDSNIKEKLNLQSRFLELQGLLKKYNKHGTDKNKDTSSSGNISRTNHMTQTSPGLIPSPEDVPGNVRQSAGQTKSPCKTIKQSGLEDGSHNLIADSGCQFPSPTKMSRQSTPLPGKPEGDRSLVLPGNGIAGSEKGSASNNKGIVENDSVVTGNGTSSFDRSRSKRESAQSSKILPGKVTTGVPQIASHQEAAGLDLRQGSLSVPGSSAGNHVTRPAVLTEIPTSQQEVAHSVPGKAGNGALDQEIGNNLPSYHFLGNAPPSLRSQWPPVYRHPPPVSSEHDPPVYANRMFDVSVTRPDVLRQATVTTNRSQSDTSQSFSAELDAVYRLYCREYELQLQLQQQQLELQKQQLQLQQQLQQLEYFQQRQQQQRPTSSIEEMPKSSSKTVIRETPDPTPAPQPEAQPQWASSMSNLVPTPDETYESHRGQSSVSYHQDNEYRGDEDEGTEGDKDSRTIRRITSSKRPKANSSRERNVQSHEGSYTSTNHNRVSRSRDNPSMSHHSLQPSGERGFDESSRGVNKEIIKPEEASHFRFSLHSSSSLHPSQTQSIPHSTRLENQVDWTNATDFEFRQLQESKIREHYGLGQRSVHSTQVLLDPSEPRVTGARYNLYESATVAEPVGSITNKDHQVLQGYTGSSIDRHPHGTRTDRQYLAQQNRFDATAPDDISERELEQRTLQNFSLYENRANQFKGASCGAGFYGDNNHGDHHEDIEPWVSESSGFQRDASRSLELNYPPQIIDLVEELEDEPTIPPYSSKPNYTVYLSPPRQETAAQNGGLDSTDSGFSNLSREKSPMIYSHQGSENEADIEELSVLEDIFFI</sequence>
<proteinExistence type="predicted"/>
<dbReference type="GeneID" id="116307014"/>
<dbReference type="RefSeq" id="XP_031573017.1">
    <property type="nucleotide sequence ID" value="XM_031717157.1"/>
</dbReference>
<feature type="coiled-coil region" evidence="1">
    <location>
        <begin position="493"/>
        <end position="529"/>
    </location>
</feature>
<gene>
    <name evidence="4" type="primary">LOC116307014</name>
</gene>
<keyword evidence="3" id="KW-1185">Reference proteome</keyword>
<feature type="compositionally biased region" description="Polar residues" evidence="2">
    <location>
        <begin position="311"/>
        <end position="321"/>
    </location>
</feature>
<organism evidence="3 4">
    <name type="scientific">Actinia tenebrosa</name>
    <name type="common">Australian red waratah sea anemone</name>
    <dbReference type="NCBI Taxonomy" id="6105"/>
    <lineage>
        <taxon>Eukaryota</taxon>
        <taxon>Metazoa</taxon>
        <taxon>Cnidaria</taxon>
        <taxon>Anthozoa</taxon>
        <taxon>Hexacorallia</taxon>
        <taxon>Actiniaria</taxon>
        <taxon>Actiniidae</taxon>
        <taxon>Actinia</taxon>
    </lineage>
</organism>
<feature type="region of interest" description="Disordered" evidence="2">
    <location>
        <begin position="931"/>
        <end position="953"/>
    </location>
</feature>
<dbReference type="Proteomes" id="UP000515163">
    <property type="component" value="Unplaced"/>
</dbReference>
<dbReference type="InParanoid" id="A0A6P8J0K4"/>
<evidence type="ECO:0000256" key="2">
    <source>
        <dbReference type="SAM" id="MobiDB-lite"/>
    </source>
</evidence>
<dbReference type="AlphaFoldDB" id="A0A6P8J0K4"/>
<feature type="compositionally biased region" description="Polar residues" evidence="2">
    <location>
        <begin position="933"/>
        <end position="950"/>
    </location>
</feature>
<feature type="compositionally biased region" description="Polar residues" evidence="2">
    <location>
        <begin position="534"/>
        <end position="549"/>
    </location>
</feature>
<feature type="compositionally biased region" description="Basic residues" evidence="2">
    <location>
        <begin position="618"/>
        <end position="628"/>
    </location>
</feature>
<feature type="compositionally biased region" description="Polar residues" evidence="2">
    <location>
        <begin position="228"/>
        <end position="244"/>
    </location>
</feature>
<dbReference type="Pfam" id="PF15369">
    <property type="entry name" value="KIAA1328"/>
    <property type="match status" value="1"/>
</dbReference>
<dbReference type="PANTHER" id="PTHR28375:SF1">
    <property type="entry name" value="PROTEIN HINDERIN"/>
    <property type="match status" value="1"/>
</dbReference>
<evidence type="ECO:0000256" key="1">
    <source>
        <dbReference type="SAM" id="Coils"/>
    </source>
</evidence>
<feature type="compositionally biased region" description="Polar residues" evidence="2">
    <location>
        <begin position="658"/>
        <end position="668"/>
    </location>
</feature>
<feature type="compositionally biased region" description="Polar residues" evidence="2">
    <location>
        <begin position="261"/>
        <end position="274"/>
    </location>
</feature>
<keyword evidence="1" id="KW-0175">Coiled coil</keyword>
<dbReference type="KEGG" id="aten:116307014"/>